<dbReference type="Proteomes" id="UP000276215">
    <property type="component" value="Unassembled WGS sequence"/>
</dbReference>
<proteinExistence type="predicted"/>
<dbReference type="InterPro" id="IPR035396">
    <property type="entry name" value="Bac_rhamnosid6H"/>
</dbReference>
<comment type="catalytic activity">
    <reaction evidence="1">
        <text>Hydrolysis of terminal non-reducing alpha-L-rhamnose residues in alpha-L-rhamnosides.</text>
        <dbReference type="EC" id="3.2.1.40"/>
    </reaction>
</comment>
<dbReference type="Pfam" id="PF17389">
    <property type="entry name" value="Bac_rhamnosid6H"/>
    <property type="match status" value="1"/>
</dbReference>
<evidence type="ECO:0000259" key="3">
    <source>
        <dbReference type="Pfam" id="PF17389"/>
    </source>
</evidence>
<gene>
    <name evidence="4" type="ORF">L873DRAFT_1565269</name>
</gene>
<dbReference type="GO" id="GO:0005975">
    <property type="term" value="P:carbohydrate metabolic process"/>
    <property type="evidence" value="ECO:0007669"/>
    <property type="project" value="InterPro"/>
</dbReference>
<feature type="non-terminal residue" evidence="4">
    <location>
        <position position="157"/>
    </location>
</feature>
<organism evidence="4 5">
    <name type="scientific">Choiromyces venosus 120613-1</name>
    <dbReference type="NCBI Taxonomy" id="1336337"/>
    <lineage>
        <taxon>Eukaryota</taxon>
        <taxon>Fungi</taxon>
        <taxon>Dikarya</taxon>
        <taxon>Ascomycota</taxon>
        <taxon>Pezizomycotina</taxon>
        <taxon>Pezizomycetes</taxon>
        <taxon>Pezizales</taxon>
        <taxon>Tuberaceae</taxon>
        <taxon>Choiromyces</taxon>
    </lineage>
</organism>
<evidence type="ECO:0000256" key="2">
    <source>
        <dbReference type="ARBA" id="ARBA00012652"/>
    </source>
</evidence>
<evidence type="ECO:0000256" key="1">
    <source>
        <dbReference type="ARBA" id="ARBA00001445"/>
    </source>
</evidence>
<dbReference type="InterPro" id="IPR016007">
    <property type="entry name" value="Alpha_rhamnosid"/>
</dbReference>
<keyword evidence="5" id="KW-1185">Reference proteome</keyword>
<sequence length="157" mass="16935">LSRISTILGNPDSASEYATSSSAARQSFNDEYVTPSGRLSSDSHTAYVPALRFNLLPTPAQVETASSRLAEIVRKSKFRIATGFAGTPWLYPLQRDATTIWERWDSILPDGSVNPADMTSFNHYALGAVAEWMLASIGGIALAASGWKKIWVASVPG</sequence>
<dbReference type="STRING" id="1336337.A0A3N4JI08"/>
<dbReference type="InterPro" id="IPR012341">
    <property type="entry name" value="6hp_glycosidase-like_sf"/>
</dbReference>
<reference evidence="4 5" key="1">
    <citation type="journal article" date="2018" name="Nat. Ecol. Evol.">
        <title>Pezizomycetes genomes reveal the molecular basis of ectomycorrhizal truffle lifestyle.</title>
        <authorList>
            <person name="Murat C."/>
            <person name="Payen T."/>
            <person name="Noel B."/>
            <person name="Kuo A."/>
            <person name="Morin E."/>
            <person name="Chen J."/>
            <person name="Kohler A."/>
            <person name="Krizsan K."/>
            <person name="Balestrini R."/>
            <person name="Da Silva C."/>
            <person name="Montanini B."/>
            <person name="Hainaut M."/>
            <person name="Levati E."/>
            <person name="Barry K.W."/>
            <person name="Belfiori B."/>
            <person name="Cichocki N."/>
            <person name="Clum A."/>
            <person name="Dockter R.B."/>
            <person name="Fauchery L."/>
            <person name="Guy J."/>
            <person name="Iotti M."/>
            <person name="Le Tacon F."/>
            <person name="Lindquist E.A."/>
            <person name="Lipzen A."/>
            <person name="Malagnac F."/>
            <person name="Mello A."/>
            <person name="Molinier V."/>
            <person name="Miyauchi S."/>
            <person name="Poulain J."/>
            <person name="Riccioni C."/>
            <person name="Rubini A."/>
            <person name="Sitrit Y."/>
            <person name="Splivallo R."/>
            <person name="Traeger S."/>
            <person name="Wang M."/>
            <person name="Zifcakova L."/>
            <person name="Wipf D."/>
            <person name="Zambonelli A."/>
            <person name="Paolocci F."/>
            <person name="Nowrousian M."/>
            <person name="Ottonello S."/>
            <person name="Baldrian P."/>
            <person name="Spatafora J.W."/>
            <person name="Henrissat B."/>
            <person name="Nagy L.G."/>
            <person name="Aury J.M."/>
            <person name="Wincker P."/>
            <person name="Grigoriev I.V."/>
            <person name="Bonfante P."/>
            <person name="Martin F.M."/>
        </authorList>
    </citation>
    <scope>NUCLEOTIDE SEQUENCE [LARGE SCALE GENOMIC DNA]</scope>
    <source>
        <strain evidence="4 5">120613-1</strain>
    </source>
</reference>
<feature type="non-terminal residue" evidence="4">
    <location>
        <position position="1"/>
    </location>
</feature>
<dbReference type="EC" id="3.2.1.40" evidence="2"/>
<name>A0A3N4JI08_9PEZI</name>
<accession>A0A3N4JI08</accession>
<dbReference type="AlphaFoldDB" id="A0A3N4JI08"/>
<dbReference type="Gene3D" id="1.50.10.10">
    <property type="match status" value="1"/>
</dbReference>
<dbReference type="PANTHER" id="PTHR33307:SF6">
    <property type="entry name" value="ALPHA-RHAMNOSIDASE (EUROFUNG)-RELATED"/>
    <property type="match status" value="1"/>
</dbReference>
<evidence type="ECO:0000313" key="5">
    <source>
        <dbReference type="Proteomes" id="UP000276215"/>
    </source>
</evidence>
<dbReference type="InterPro" id="IPR008928">
    <property type="entry name" value="6-hairpin_glycosidase_sf"/>
</dbReference>
<dbReference type="OrthoDB" id="10036721at2759"/>
<evidence type="ECO:0000313" key="4">
    <source>
        <dbReference type="EMBL" id="RPA96887.1"/>
    </source>
</evidence>
<dbReference type="PANTHER" id="PTHR33307">
    <property type="entry name" value="ALPHA-RHAMNOSIDASE (EUROFUNG)"/>
    <property type="match status" value="1"/>
</dbReference>
<feature type="domain" description="Alpha-L-rhamnosidase six-hairpin glycosidase" evidence="3">
    <location>
        <begin position="2"/>
        <end position="91"/>
    </location>
</feature>
<dbReference type="SUPFAM" id="SSF48208">
    <property type="entry name" value="Six-hairpin glycosidases"/>
    <property type="match status" value="1"/>
</dbReference>
<dbReference type="GO" id="GO:0030596">
    <property type="term" value="F:alpha-L-rhamnosidase activity"/>
    <property type="evidence" value="ECO:0007669"/>
    <property type="project" value="UniProtKB-EC"/>
</dbReference>
<protein>
    <recommendedName>
        <fullName evidence="2">alpha-L-rhamnosidase</fullName>
        <ecNumber evidence="2">3.2.1.40</ecNumber>
    </recommendedName>
</protein>
<dbReference type="EMBL" id="ML120410">
    <property type="protein sequence ID" value="RPA96887.1"/>
    <property type="molecule type" value="Genomic_DNA"/>
</dbReference>